<evidence type="ECO:0000256" key="4">
    <source>
        <dbReference type="ARBA" id="ARBA00022857"/>
    </source>
</evidence>
<feature type="domain" description="Nitroreductase" evidence="9">
    <location>
        <begin position="12"/>
        <end position="173"/>
    </location>
</feature>
<protein>
    <recommendedName>
        <fullName evidence="7">Putative NAD(P)H nitroreductase</fullName>
        <ecNumber evidence="7">1.-.-.-</ecNumber>
    </recommendedName>
</protein>
<dbReference type="InterPro" id="IPR052530">
    <property type="entry name" value="NAD(P)H_nitroreductase"/>
</dbReference>
<gene>
    <name evidence="10" type="ORF">A2831_02365</name>
</gene>
<comment type="cofactor">
    <cofactor evidence="8">
        <name>FMN</name>
        <dbReference type="ChEBI" id="CHEBI:58210"/>
    </cofactor>
    <text evidence="8">Binds 1 FMN per subunit.</text>
</comment>
<dbReference type="GO" id="GO:0016491">
    <property type="term" value="F:oxidoreductase activity"/>
    <property type="evidence" value="ECO:0007669"/>
    <property type="project" value="UniProtKB-UniRule"/>
</dbReference>
<dbReference type="InterPro" id="IPR000415">
    <property type="entry name" value="Nitroreductase-like"/>
</dbReference>
<feature type="binding site" description="in other chain" evidence="8">
    <location>
        <begin position="15"/>
        <end position="17"/>
    </location>
    <ligand>
        <name>FMN</name>
        <dbReference type="ChEBI" id="CHEBI:58210"/>
        <note>ligand shared between dimeric partners</note>
    </ligand>
</feature>
<evidence type="ECO:0000256" key="2">
    <source>
        <dbReference type="ARBA" id="ARBA00022630"/>
    </source>
</evidence>
<proteinExistence type="inferred from homology"/>
<keyword evidence="5 7" id="KW-0560">Oxidoreductase</keyword>
<dbReference type="PANTHER" id="PTHR43821:SF1">
    <property type="entry name" value="NAD(P)H NITROREDUCTASE YDJA-RELATED"/>
    <property type="match status" value="1"/>
</dbReference>
<evidence type="ECO:0000256" key="6">
    <source>
        <dbReference type="ARBA" id="ARBA00023027"/>
    </source>
</evidence>
<dbReference type="SUPFAM" id="SSF55469">
    <property type="entry name" value="FMN-dependent nitroreductase-like"/>
    <property type="match status" value="1"/>
</dbReference>
<keyword evidence="3 7" id="KW-0288">FMN</keyword>
<sequence length="195" mass="22492">MKFDRENLKAIIENRRTIYPEQFSGKKVSQEDIKLILDSARFAPTHKSTQPWRFKVFSGKGLEALANFQSEKYKEITAEEEFNSGKYDKMKSRPLRSSAMIAVCMTRDVKESVPEIEEIIATSAALENMFLTGTSMGIAMSFLTGGMTGTKEMKQFLNLREKDIHLGFFYLGYIDTDWPKVKKRKPIDEFTEWSE</sequence>
<reference evidence="10 11" key="1">
    <citation type="journal article" date="2016" name="Nat. Commun.">
        <title>Thousands of microbial genomes shed light on interconnected biogeochemical processes in an aquifer system.</title>
        <authorList>
            <person name="Anantharaman K."/>
            <person name="Brown C.T."/>
            <person name="Hug L.A."/>
            <person name="Sharon I."/>
            <person name="Castelle C.J."/>
            <person name="Probst A.J."/>
            <person name="Thomas B.C."/>
            <person name="Singh A."/>
            <person name="Wilkins M.J."/>
            <person name="Karaoz U."/>
            <person name="Brodie E.L."/>
            <person name="Williams K.H."/>
            <person name="Hubbard S.S."/>
            <person name="Banfield J.F."/>
        </authorList>
    </citation>
    <scope>NUCLEOTIDE SEQUENCE [LARGE SCALE GENOMIC DNA]</scope>
</reference>
<dbReference type="Gene3D" id="3.40.109.10">
    <property type="entry name" value="NADH Oxidase"/>
    <property type="match status" value="1"/>
</dbReference>
<evidence type="ECO:0000313" key="10">
    <source>
        <dbReference type="EMBL" id="OGN05814.1"/>
    </source>
</evidence>
<dbReference type="PANTHER" id="PTHR43821">
    <property type="entry name" value="NAD(P)H NITROREDUCTASE YDJA-RELATED"/>
    <property type="match status" value="1"/>
</dbReference>
<organism evidence="10 11">
    <name type="scientific">Candidatus Yanofskybacteria bacterium RIFCSPHIGHO2_01_FULL_44_17</name>
    <dbReference type="NCBI Taxonomy" id="1802668"/>
    <lineage>
        <taxon>Bacteria</taxon>
        <taxon>Candidatus Yanofskyibacteriota</taxon>
    </lineage>
</organism>
<evidence type="ECO:0000256" key="8">
    <source>
        <dbReference type="PIRSR" id="PIRSR000232-1"/>
    </source>
</evidence>
<dbReference type="EMBL" id="MGJI01000002">
    <property type="protein sequence ID" value="OGN05814.1"/>
    <property type="molecule type" value="Genomic_DNA"/>
</dbReference>
<evidence type="ECO:0000313" key="11">
    <source>
        <dbReference type="Proteomes" id="UP000177507"/>
    </source>
</evidence>
<dbReference type="InterPro" id="IPR026021">
    <property type="entry name" value="YdjA-like"/>
</dbReference>
<name>A0A1F8EY61_9BACT</name>
<dbReference type="AlphaFoldDB" id="A0A1F8EY61"/>
<evidence type="ECO:0000256" key="1">
    <source>
        <dbReference type="ARBA" id="ARBA00007118"/>
    </source>
</evidence>
<dbReference type="EC" id="1.-.-.-" evidence="7"/>
<keyword evidence="6 7" id="KW-0520">NAD</keyword>
<comment type="caution">
    <text evidence="10">The sequence shown here is derived from an EMBL/GenBank/DDBJ whole genome shotgun (WGS) entry which is preliminary data.</text>
</comment>
<dbReference type="STRING" id="1802668.A2831_02365"/>
<keyword evidence="4 7" id="KW-0521">NADP</keyword>
<dbReference type="InterPro" id="IPR029479">
    <property type="entry name" value="Nitroreductase"/>
</dbReference>
<comment type="similarity">
    <text evidence="1 7">Belongs to the nitroreductase family.</text>
</comment>
<keyword evidence="2 7" id="KW-0285">Flavoprotein</keyword>
<accession>A0A1F8EY61</accession>
<feature type="binding site" evidence="8">
    <location>
        <position position="46"/>
    </location>
    <ligand>
        <name>FMN</name>
        <dbReference type="ChEBI" id="CHEBI:58210"/>
        <note>ligand shared between dimeric partners</note>
    </ligand>
</feature>
<dbReference type="Proteomes" id="UP000177507">
    <property type="component" value="Unassembled WGS sequence"/>
</dbReference>
<dbReference type="PIRSF" id="PIRSF000232">
    <property type="entry name" value="YdjA"/>
    <property type="match status" value="1"/>
</dbReference>
<evidence type="ECO:0000256" key="7">
    <source>
        <dbReference type="PIRNR" id="PIRNR000232"/>
    </source>
</evidence>
<evidence type="ECO:0000259" key="9">
    <source>
        <dbReference type="Pfam" id="PF00881"/>
    </source>
</evidence>
<evidence type="ECO:0000256" key="3">
    <source>
        <dbReference type="ARBA" id="ARBA00022643"/>
    </source>
</evidence>
<dbReference type="Pfam" id="PF00881">
    <property type="entry name" value="Nitroreductase"/>
    <property type="match status" value="1"/>
</dbReference>
<dbReference type="CDD" id="cd02135">
    <property type="entry name" value="YdjA-like"/>
    <property type="match status" value="1"/>
</dbReference>
<evidence type="ECO:0000256" key="5">
    <source>
        <dbReference type="ARBA" id="ARBA00023002"/>
    </source>
</evidence>